<gene>
    <name evidence="3" type="primary">LOC106740914</name>
</gene>
<feature type="transmembrane region" description="Helical" evidence="1">
    <location>
        <begin position="31"/>
        <end position="53"/>
    </location>
</feature>
<name>A0A6P3WPS6_DINQU</name>
<dbReference type="GeneID" id="106740914"/>
<evidence type="ECO:0000313" key="2">
    <source>
        <dbReference type="Proteomes" id="UP000515204"/>
    </source>
</evidence>
<accession>A0A6P3WPS6</accession>
<feature type="transmembrane region" description="Helical" evidence="1">
    <location>
        <begin position="65"/>
        <end position="84"/>
    </location>
</feature>
<keyword evidence="1" id="KW-0472">Membrane</keyword>
<keyword evidence="2" id="KW-1185">Reference proteome</keyword>
<reference evidence="3" key="1">
    <citation type="submission" date="2025-08" db="UniProtKB">
        <authorList>
            <consortium name="RefSeq"/>
        </authorList>
    </citation>
    <scope>IDENTIFICATION</scope>
</reference>
<dbReference type="OrthoDB" id="7550310at2759"/>
<protein>
    <submittedName>
        <fullName evidence="3">Uncharacterized protein LOC106740914</fullName>
    </submittedName>
</protein>
<evidence type="ECO:0000256" key="1">
    <source>
        <dbReference type="SAM" id="Phobius"/>
    </source>
</evidence>
<sequence length="127" mass="15128">MEHPEERYYKLNRFFLMASGLWPYQKARDALVMRVLITVVELSTMLVEVTSILTSEITIDYLVDLLPILIPVLGSLIHLHTHIIQMDKLKEMFNHMWEDWKLQMTNDEVKIMHKYAEISRFSYLEVS</sequence>
<dbReference type="RefSeq" id="XP_014467867.1">
    <property type="nucleotide sequence ID" value="XM_014612381.1"/>
</dbReference>
<organism evidence="2 3">
    <name type="scientific">Dinoponera quadriceps</name>
    <name type="common">South American ant</name>
    <dbReference type="NCBI Taxonomy" id="609295"/>
    <lineage>
        <taxon>Eukaryota</taxon>
        <taxon>Metazoa</taxon>
        <taxon>Ecdysozoa</taxon>
        <taxon>Arthropoda</taxon>
        <taxon>Hexapoda</taxon>
        <taxon>Insecta</taxon>
        <taxon>Pterygota</taxon>
        <taxon>Neoptera</taxon>
        <taxon>Endopterygota</taxon>
        <taxon>Hymenoptera</taxon>
        <taxon>Apocrita</taxon>
        <taxon>Aculeata</taxon>
        <taxon>Formicoidea</taxon>
        <taxon>Formicidae</taxon>
        <taxon>Ponerinae</taxon>
        <taxon>Ponerini</taxon>
        <taxon>Dinoponera</taxon>
    </lineage>
</organism>
<dbReference type="AlphaFoldDB" id="A0A6P3WPS6"/>
<evidence type="ECO:0000313" key="3">
    <source>
        <dbReference type="RefSeq" id="XP_014467867.1"/>
    </source>
</evidence>
<dbReference type="KEGG" id="dqu:106740914"/>
<keyword evidence="1" id="KW-1133">Transmembrane helix</keyword>
<keyword evidence="1" id="KW-0812">Transmembrane</keyword>
<proteinExistence type="predicted"/>
<dbReference type="Proteomes" id="UP000515204">
    <property type="component" value="Unplaced"/>
</dbReference>